<name>A0A5B8URT7_9SPHI</name>
<protein>
    <submittedName>
        <fullName evidence="2">Uncharacterized protein</fullName>
    </submittedName>
</protein>
<dbReference type="AlphaFoldDB" id="A0A5B8URT7"/>
<dbReference type="EMBL" id="CP042436">
    <property type="protein sequence ID" value="QEC61754.1"/>
    <property type="molecule type" value="Genomic_DNA"/>
</dbReference>
<dbReference type="Proteomes" id="UP000321479">
    <property type="component" value="Chromosome"/>
</dbReference>
<gene>
    <name evidence="2" type="ORF">FRZ54_03855</name>
</gene>
<dbReference type="RefSeq" id="WP_147030331.1">
    <property type="nucleotide sequence ID" value="NZ_CP042436.1"/>
</dbReference>
<sequence length="71" mass="8618">MNEFDKSMLIYAAWYFAGLFIFVLIVRWIFSIRRLLSYHRKQIRLLEQIAKKHGVEDGTINEIMSEQFYDN</sequence>
<reference evidence="2 3" key="1">
    <citation type="journal article" date="2017" name="Curr. Microbiol.">
        <title>Mucilaginibacter ginsenosidivorans sp. nov., Isolated from Soil of Ginseng Field.</title>
        <authorList>
            <person name="Kim M.M."/>
            <person name="Siddiqi M.Z."/>
            <person name="Im W.T."/>
        </authorList>
    </citation>
    <scope>NUCLEOTIDE SEQUENCE [LARGE SCALE GENOMIC DNA]</scope>
    <source>
        <strain evidence="2 3">Gsoil 3017</strain>
    </source>
</reference>
<accession>A0A5B8URT7</accession>
<keyword evidence="3" id="KW-1185">Reference proteome</keyword>
<organism evidence="2 3">
    <name type="scientific">Mucilaginibacter ginsenosidivorans</name>
    <dbReference type="NCBI Taxonomy" id="398053"/>
    <lineage>
        <taxon>Bacteria</taxon>
        <taxon>Pseudomonadati</taxon>
        <taxon>Bacteroidota</taxon>
        <taxon>Sphingobacteriia</taxon>
        <taxon>Sphingobacteriales</taxon>
        <taxon>Sphingobacteriaceae</taxon>
        <taxon>Mucilaginibacter</taxon>
    </lineage>
</organism>
<proteinExistence type="predicted"/>
<dbReference type="KEGG" id="mgin:FRZ54_03855"/>
<feature type="transmembrane region" description="Helical" evidence="1">
    <location>
        <begin position="12"/>
        <end position="30"/>
    </location>
</feature>
<keyword evidence="1" id="KW-1133">Transmembrane helix</keyword>
<keyword evidence="1" id="KW-0472">Membrane</keyword>
<evidence type="ECO:0000256" key="1">
    <source>
        <dbReference type="SAM" id="Phobius"/>
    </source>
</evidence>
<evidence type="ECO:0000313" key="2">
    <source>
        <dbReference type="EMBL" id="QEC61754.1"/>
    </source>
</evidence>
<keyword evidence="1" id="KW-0812">Transmembrane</keyword>
<evidence type="ECO:0000313" key="3">
    <source>
        <dbReference type="Proteomes" id="UP000321479"/>
    </source>
</evidence>